<proteinExistence type="predicted"/>
<feature type="region of interest" description="Disordered" evidence="1">
    <location>
        <begin position="76"/>
        <end position="105"/>
    </location>
</feature>
<organism evidence="2 3">
    <name type="scientific">Iphiclides podalirius</name>
    <name type="common">scarce swallowtail</name>
    <dbReference type="NCBI Taxonomy" id="110791"/>
    <lineage>
        <taxon>Eukaryota</taxon>
        <taxon>Metazoa</taxon>
        <taxon>Ecdysozoa</taxon>
        <taxon>Arthropoda</taxon>
        <taxon>Hexapoda</taxon>
        <taxon>Insecta</taxon>
        <taxon>Pterygota</taxon>
        <taxon>Neoptera</taxon>
        <taxon>Endopterygota</taxon>
        <taxon>Lepidoptera</taxon>
        <taxon>Glossata</taxon>
        <taxon>Ditrysia</taxon>
        <taxon>Papilionoidea</taxon>
        <taxon>Papilionidae</taxon>
        <taxon>Papilioninae</taxon>
        <taxon>Iphiclides</taxon>
    </lineage>
</organism>
<sequence>MSTSDEKSAQSHKTHKPFRLRPRRQRGALALRGATRLVAANKSATHVALDWTAAPLAHTNHTLNTVHMTAALATARPRAHGRTARKQLTADGTSSGNVPRYGENNVDIIRPPAQIADGLLINFGEYDRKFNPYKLYNSMSSSLSDARKT</sequence>
<reference evidence="2" key="1">
    <citation type="submission" date="2022-03" db="EMBL/GenBank/DDBJ databases">
        <authorList>
            <person name="Martin H S."/>
        </authorList>
    </citation>
    <scope>NUCLEOTIDE SEQUENCE</scope>
</reference>
<name>A0ABN8IL97_9NEOP</name>
<feature type="compositionally biased region" description="Basic residues" evidence="1">
    <location>
        <begin position="10"/>
        <end position="25"/>
    </location>
</feature>
<keyword evidence="3" id="KW-1185">Reference proteome</keyword>
<gene>
    <name evidence="2" type="ORF">IPOD504_LOCUS10684</name>
</gene>
<dbReference type="Proteomes" id="UP000837857">
    <property type="component" value="Chromosome 26"/>
</dbReference>
<dbReference type="EMBL" id="OW152838">
    <property type="protein sequence ID" value="CAH2059030.1"/>
    <property type="molecule type" value="Genomic_DNA"/>
</dbReference>
<feature type="region of interest" description="Disordered" evidence="1">
    <location>
        <begin position="1"/>
        <end position="25"/>
    </location>
</feature>
<evidence type="ECO:0000256" key="1">
    <source>
        <dbReference type="SAM" id="MobiDB-lite"/>
    </source>
</evidence>
<evidence type="ECO:0000313" key="3">
    <source>
        <dbReference type="Proteomes" id="UP000837857"/>
    </source>
</evidence>
<protein>
    <submittedName>
        <fullName evidence="2">Uncharacterized protein</fullName>
    </submittedName>
</protein>
<evidence type="ECO:0000313" key="2">
    <source>
        <dbReference type="EMBL" id="CAH2059030.1"/>
    </source>
</evidence>
<accession>A0ABN8IL97</accession>
<feature type="non-terminal residue" evidence="2">
    <location>
        <position position="149"/>
    </location>
</feature>